<evidence type="ECO:0000313" key="3">
    <source>
        <dbReference type="Proteomes" id="UP000639396"/>
    </source>
</evidence>
<reference evidence="2" key="1">
    <citation type="submission" date="2020-09" db="EMBL/GenBank/DDBJ databases">
        <title>A novel bacterium of genus Paenibacillus, isolated from South China Sea.</title>
        <authorList>
            <person name="Huang H."/>
            <person name="Mo K."/>
            <person name="Hu Y."/>
        </authorList>
    </citation>
    <scope>NUCLEOTIDE SEQUENCE</scope>
    <source>
        <strain evidence="2">IB182363</strain>
    </source>
</reference>
<dbReference type="RefSeq" id="WP_190932551.1">
    <property type="nucleotide sequence ID" value="NZ_JACXJA010000094.1"/>
</dbReference>
<gene>
    <name evidence="2" type="ORF">IDH45_33750</name>
</gene>
<dbReference type="AlphaFoldDB" id="A0A927CF54"/>
<feature type="region of interest" description="Disordered" evidence="1">
    <location>
        <begin position="63"/>
        <end position="82"/>
    </location>
</feature>
<organism evidence="2 3">
    <name type="scientific">Paenibacillus oceani</name>
    <dbReference type="NCBI Taxonomy" id="2772510"/>
    <lineage>
        <taxon>Bacteria</taxon>
        <taxon>Bacillati</taxon>
        <taxon>Bacillota</taxon>
        <taxon>Bacilli</taxon>
        <taxon>Bacillales</taxon>
        <taxon>Paenibacillaceae</taxon>
        <taxon>Paenibacillus</taxon>
    </lineage>
</organism>
<dbReference type="Proteomes" id="UP000639396">
    <property type="component" value="Unassembled WGS sequence"/>
</dbReference>
<keyword evidence="3" id="KW-1185">Reference proteome</keyword>
<accession>A0A927CF54</accession>
<dbReference type="EMBL" id="JACXJA010000094">
    <property type="protein sequence ID" value="MBD2866938.1"/>
    <property type="molecule type" value="Genomic_DNA"/>
</dbReference>
<protein>
    <submittedName>
        <fullName evidence="2">Uncharacterized protein</fullName>
    </submittedName>
</protein>
<evidence type="ECO:0000256" key="1">
    <source>
        <dbReference type="SAM" id="MobiDB-lite"/>
    </source>
</evidence>
<comment type="caution">
    <text evidence="2">The sequence shown here is derived from an EMBL/GenBank/DDBJ whole genome shotgun (WGS) entry which is preliminary data.</text>
</comment>
<name>A0A927CF54_9BACL</name>
<proteinExistence type="predicted"/>
<sequence length="82" mass="9578">MRLKAKEKRLLRQADPETAAYLNALLQYTQELKVLTYQNLKKNKRLEQEYQQYSRMLADQKASAACTEENDPLFRSPTRGGL</sequence>
<evidence type="ECO:0000313" key="2">
    <source>
        <dbReference type="EMBL" id="MBD2866938.1"/>
    </source>
</evidence>